<protein>
    <submittedName>
        <fullName evidence="1">Uncharacterized protein</fullName>
    </submittedName>
</protein>
<comment type="caution">
    <text evidence="1">The sequence shown here is derived from an EMBL/GenBank/DDBJ whole genome shotgun (WGS) entry which is preliminary data.</text>
</comment>
<gene>
    <name evidence="1" type="ORF">CEXT_154651</name>
</gene>
<proteinExistence type="predicted"/>
<name>A0AAV4SVL5_CAEEX</name>
<keyword evidence="2" id="KW-1185">Reference proteome</keyword>
<dbReference type="EMBL" id="BPLR01010298">
    <property type="protein sequence ID" value="GIY38398.1"/>
    <property type="molecule type" value="Genomic_DNA"/>
</dbReference>
<dbReference type="Proteomes" id="UP001054945">
    <property type="component" value="Unassembled WGS sequence"/>
</dbReference>
<sequence>MGHPLIRRHFGLLVFDASNECPTLVRKETMSVQSHSAFKLLQRWLFVLQMQMLWISKDSRTEVFHVKFWEQSVGLSLIKQCGVIRTPIYKNMWKTINSNL</sequence>
<accession>A0AAV4SVL5</accession>
<dbReference type="AlphaFoldDB" id="A0AAV4SVL5"/>
<organism evidence="1 2">
    <name type="scientific">Caerostris extrusa</name>
    <name type="common">Bark spider</name>
    <name type="synonym">Caerostris bankana</name>
    <dbReference type="NCBI Taxonomy" id="172846"/>
    <lineage>
        <taxon>Eukaryota</taxon>
        <taxon>Metazoa</taxon>
        <taxon>Ecdysozoa</taxon>
        <taxon>Arthropoda</taxon>
        <taxon>Chelicerata</taxon>
        <taxon>Arachnida</taxon>
        <taxon>Araneae</taxon>
        <taxon>Araneomorphae</taxon>
        <taxon>Entelegynae</taxon>
        <taxon>Araneoidea</taxon>
        <taxon>Araneidae</taxon>
        <taxon>Caerostris</taxon>
    </lineage>
</organism>
<evidence type="ECO:0000313" key="2">
    <source>
        <dbReference type="Proteomes" id="UP001054945"/>
    </source>
</evidence>
<evidence type="ECO:0000313" key="1">
    <source>
        <dbReference type="EMBL" id="GIY38398.1"/>
    </source>
</evidence>
<reference evidence="1 2" key="1">
    <citation type="submission" date="2021-06" db="EMBL/GenBank/DDBJ databases">
        <title>Caerostris extrusa draft genome.</title>
        <authorList>
            <person name="Kono N."/>
            <person name="Arakawa K."/>
        </authorList>
    </citation>
    <scope>NUCLEOTIDE SEQUENCE [LARGE SCALE GENOMIC DNA]</scope>
</reference>